<evidence type="ECO:0000313" key="3">
    <source>
        <dbReference type="Proteomes" id="UP000754883"/>
    </source>
</evidence>
<gene>
    <name evidence="2" type="ORF">CBYS24578_00003760</name>
</gene>
<dbReference type="Proteomes" id="UP000754883">
    <property type="component" value="Unassembled WGS sequence"/>
</dbReference>
<proteinExistence type="predicted"/>
<organism evidence="2 3">
    <name type="scientific">Clonostachys byssicola</name>
    <dbReference type="NCBI Taxonomy" id="160290"/>
    <lineage>
        <taxon>Eukaryota</taxon>
        <taxon>Fungi</taxon>
        <taxon>Dikarya</taxon>
        <taxon>Ascomycota</taxon>
        <taxon>Pezizomycotina</taxon>
        <taxon>Sordariomycetes</taxon>
        <taxon>Hypocreomycetidae</taxon>
        <taxon>Hypocreales</taxon>
        <taxon>Bionectriaceae</taxon>
        <taxon>Clonostachys</taxon>
    </lineage>
</organism>
<evidence type="ECO:0000313" key="2">
    <source>
        <dbReference type="EMBL" id="CAG9995617.1"/>
    </source>
</evidence>
<reference evidence="2 3" key="2">
    <citation type="submission" date="2021-10" db="EMBL/GenBank/DDBJ databases">
        <authorList>
            <person name="Piombo E."/>
        </authorList>
    </citation>
    <scope>NUCLEOTIDE SEQUENCE [LARGE SCALE GENOMIC DNA]</scope>
</reference>
<feature type="region of interest" description="Disordered" evidence="1">
    <location>
        <begin position="59"/>
        <end position="93"/>
    </location>
</feature>
<dbReference type="AlphaFoldDB" id="A0A9N9Y462"/>
<name>A0A9N9Y462_9HYPO</name>
<sequence>MAKPPSSRGTLPQIDGRLASAIPRHDPTWEFLRMAREPIRQLDLRLKLSPGTVPGLFNPHRAEHACDDNPDSGLGHMLPHADSAPKAKLPSRQRLAPPTLGCWEESVRVKLVHIAVDSAVMRHGSRAGIHE</sequence>
<dbReference type="EMBL" id="CABFNO020001536">
    <property type="protein sequence ID" value="CAG9995617.1"/>
    <property type="molecule type" value="Genomic_DNA"/>
</dbReference>
<evidence type="ECO:0000256" key="1">
    <source>
        <dbReference type="SAM" id="MobiDB-lite"/>
    </source>
</evidence>
<protein>
    <submittedName>
        <fullName evidence="2">Uncharacterized protein</fullName>
    </submittedName>
</protein>
<keyword evidence="3" id="KW-1185">Reference proteome</keyword>
<accession>A0A9N9Y462</accession>
<comment type="caution">
    <text evidence="2">The sequence shown here is derived from an EMBL/GenBank/DDBJ whole genome shotgun (WGS) entry which is preliminary data.</text>
</comment>
<reference evidence="3" key="1">
    <citation type="submission" date="2019-06" db="EMBL/GenBank/DDBJ databases">
        <authorList>
            <person name="Broberg M."/>
        </authorList>
    </citation>
    <scope>NUCLEOTIDE SEQUENCE [LARGE SCALE GENOMIC DNA]</scope>
</reference>